<evidence type="ECO:0000313" key="6">
    <source>
        <dbReference type="EMBL" id="MFC3897807.1"/>
    </source>
</evidence>
<protein>
    <submittedName>
        <fullName evidence="6">Winged helix-turn-helix transcriptional regulator</fullName>
    </submittedName>
</protein>
<dbReference type="Proteomes" id="UP001595690">
    <property type="component" value="Unassembled WGS sequence"/>
</dbReference>
<accession>A0ABV8C723</accession>
<evidence type="ECO:0000256" key="2">
    <source>
        <dbReference type="ARBA" id="ARBA00023125"/>
    </source>
</evidence>
<proteinExistence type="predicted"/>
<dbReference type="Pfam" id="PF01638">
    <property type="entry name" value="HxlR"/>
    <property type="match status" value="1"/>
</dbReference>
<keyword evidence="3" id="KW-0804">Transcription</keyword>
<dbReference type="PANTHER" id="PTHR33204:SF29">
    <property type="entry name" value="TRANSCRIPTIONAL REGULATOR"/>
    <property type="match status" value="1"/>
</dbReference>
<evidence type="ECO:0000313" key="7">
    <source>
        <dbReference type="Proteomes" id="UP001595690"/>
    </source>
</evidence>
<feature type="region of interest" description="Disordered" evidence="4">
    <location>
        <begin position="141"/>
        <end position="165"/>
    </location>
</feature>
<keyword evidence="1" id="KW-0805">Transcription regulation</keyword>
<keyword evidence="7" id="KW-1185">Reference proteome</keyword>
<name>A0ABV8C723_9PSEU</name>
<dbReference type="SUPFAM" id="SSF46785">
    <property type="entry name" value="Winged helix' DNA-binding domain"/>
    <property type="match status" value="1"/>
</dbReference>
<dbReference type="InterPro" id="IPR036388">
    <property type="entry name" value="WH-like_DNA-bd_sf"/>
</dbReference>
<comment type="caution">
    <text evidence="6">The sequence shown here is derived from an EMBL/GenBank/DDBJ whole genome shotgun (WGS) entry which is preliminary data.</text>
</comment>
<dbReference type="PANTHER" id="PTHR33204">
    <property type="entry name" value="TRANSCRIPTIONAL REGULATOR, MARR FAMILY"/>
    <property type="match status" value="1"/>
</dbReference>
<organism evidence="6 7">
    <name type="scientific">Lentzea rhizosphaerae</name>
    <dbReference type="NCBI Taxonomy" id="2041025"/>
    <lineage>
        <taxon>Bacteria</taxon>
        <taxon>Bacillati</taxon>
        <taxon>Actinomycetota</taxon>
        <taxon>Actinomycetes</taxon>
        <taxon>Pseudonocardiales</taxon>
        <taxon>Pseudonocardiaceae</taxon>
        <taxon>Lentzea</taxon>
    </lineage>
</organism>
<evidence type="ECO:0000256" key="3">
    <source>
        <dbReference type="ARBA" id="ARBA00023163"/>
    </source>
</evidence>
<evidence type="ECO:0000259" key="5">
    <source>
        <dbReference type="PROSITE" id="PS51118"/>
    </source>
</evidence>
<gene>
    <name evidence="6" type="ORF">ACFOWZ_40605</name>
</gene>
<dbReference type="PROSITE" id="PS51118">
    <property type="entry name" value="HTH_HXLR"/>
    <property type="match status" value="1"/>
</dbReference>
<dbReference type="Gene3D" id="1.10.10.10">
    <property type="entry name" value="Winged helix-like DNA-binding domain superfamily/Winged helix DNA-binding domain"/>
    <property type="match status" value="1"/>
</dbReference>
<dbReference type="InterPro" id="IPR002577">
    <property type="entry name" value="HTH_HxlR"/>
</dbReference>
<feature type="region of interest" description="Disordered" evidence="4">
    <location>
        <begin position="1"/>
        <end position="23"/>
    </location>
</feature>
<feature type="domain" description="HTH hxlR-type" evidence="5">
    <location>
        <begin position="29"/>
        <end position="127"/>
    </location>
</feature>
<keyword evidence="2" id="KW-0238">DNA-binding</keyword>
<reference evidence="7" key="1">
    <citation type="journal article" date="2019" name="Int. J. Syst. Evol. Microbiol.">
        <title>The Global Catalogue of Microorganisms (GCM) 10K type strain sequencing project: providing services to taxonomists for standard genome sequencing and annotation.</title>
        <authorList>
            <consortium name="The Broad Institute Genomics Platform"/>
            <consortium name="The Broad Institute Genome Sequencing Center for Infectious Disease"/>
            <person name="Wu L."/>
            <person name="Ma J."/>
        </authorList>
    </citation>
    <scope>NUCLEOTIDE SEQUENCE [LARGE SCALE GENOMIC DNA]</scope>
    <source>
        <strain evidence="7">CGMCC 4.7405</strain>
    </source>
</reference>
<sequence length="165" mass="17804">MTRLSDEGTTMNKKAPAGNLTRPNPLPGCPMAAAFAAIGGKWKLTLVYWLAHGESHFAGLRRRGAPITSKVLAEQLRELEADGLVERVVTGPVPAPVIYRLTPYGTTVLPVVEGVRVWGEAHLERTRGEIAADEPMACARPVSLEPSRLPAEAPDPRPRAQRRGA</sequence>
<dbReference type="InterPro" id="IPR036390">
    <property type="entry name" value="WH_DNA-bd_sf"/>
</dbReference>
<evidence type="ECO:0000256" key="4">
    <source>
        <dbReference type="SAM" id="MobiDB-lite"/>
    </source>
</evidence>
<dbReference type="EMBL" id="JBHRZI010000040">
    <property type="protein sequence ID" value="MFC3897807.1"/>
    <property type="molecule type" value="Genomic_DNA"/>
</dbReference>
<evidence type="ECO:0000256" key="1">
    <source>
        <dbReference type="ARBA" id="ARBA00023015"/>
    </source>
</evidence>